<comment type="caution">
    <text evidence="3">The sequence shown here is derived from an EMBL/GenBank/DDBJ whole genome shotgun (WGS) entry which is preliminary data.</text>
</comment>
<dbReference type="Gene3D" id="3.90.1150.10">
    <property type="entry name" value="Aspartate Aminotransferase, domain 1"/>
    <property type="match status" value="1"/>
</dbReference>
<dbReference type="SUPFAM" id="SSF53383">
    <property type="entry name" value="PLP-dependent transferases"/>
    <property type="match status" value="1"/>
</dbReference>
<protein>
    <recommendedName>
        <fullName evidence="2">Aminotransferase class V domain-containing protein</fullName>
    </recommendedName>
</protein>
<keyword evidence="4" id="KW-1185">Reference proteome</keyword>
<dbReference type="InterPro" id="IPR015421">
    <property type="entry name" value="PyrdxlP-dep_Trfase_major"/>
</dbReference>
<sequence>MSLWARVRGSRRDSSRPSIEWAATQSAAGPRDEFQHLKDETYLDYTGSALYQRGQLREMFTQLEGNLFCNAHSDSSCSMRTEAEVTSVRRTIMDWFNCGDDYTVIFTAGTTASLKMVGETFPWSEHSLYGYSRHNHNSVLGMRELAMAKGSSFLAAEWDLQDPEYIQQFMPKESEEESSEEPVEQFNPEETPAPLNDETEEAFHLFAFPAECNFSGIKYPLDLVHALKRGTLGEHLLSRAVETSAMPPGYKNRTNTWRVCVDAAAYAPTNPLDLQAFPADFVTMSFYKLFGIPTGLGALLVRKDVAPFMNKTFFGGGTVVAVSCDSSFCKLRPISNERFEDGTISFLDIIGLSAGFNVFKSLGKQAITDHVWTLTRYLYLRVSALKHKNGRPLLEIYGNHEHGDPKRQGGILSFNVLSPKGQYVPFKIVMEAAKASNLLLRAGAHCNPGAAFGYLTIEEEDVQTILQERESCHAGDGMWEGKPLGSCRASLGYPTTVTDVDSLTTFLKATYTDRDMPKDM</sequence>
<evidence type="ECO:0000256" key="1">
    <source>
        <dbReference type="SAM" id="MobiDB-lite"/>
    </source>
</evidence>
<evidence type="ECO:0000313" key="3">
    <source>
        <dbReference type="EMBL" id="GIQ83494.1"/>
    </source>
</evidence>
<dbReference type="Gene3D" id="3.40.640.10">
    <property type="entry name" value="Type I PLP-dependent aspartate aminotransferase-like (Major domain)"/>
    <property type="match status" value="1"/>
</dbReference>
<dbReference type="InterPro" id="IPR015422">
    <property type="entry name" value="PyrdxlP-dep_Trfase_small"/>
</dbReference>
<feature type="domain" description="Aminotransferase class V" evidence="2">
    <location>
        <begin position="256"/>
        <end position="503"/>
    </location>
</feature>
<dbReference type="InterPro" id="IPR000192">
    <property type="entry name" value="Aminotrans_V_dom"/>
</dbReference>
<dbReference type="OrthoDB" id="10264306at2759"/>
<feature type="domain" description="Aminotransferase class V" evidence="2">
    <location>
        <begin position="42"/>
        <end position="147"/>
    </location>
</feature>
<dbReference type="EMBL" id="BDIP01001070">
    <property type="protein sequence ID" value="GIQ83494.1"/>
    <property type="molecule type" value="Genomic_DNA"/>
</dbReference>
<name>A0A9K3CXJ1_9EUKA</name>
<dbReference type="PANTHER" id="PTHR14237">
    <property type="entry name" value="MOLYBDOPTERIN COFACTOR SULFURASE MOSC"/>
    <property type="match status" value="1"/>
</dbReference>
<organism evidence="3 4">
    <name type="scientific">Kipferlia bialata</name>
    <dbReference type="NCBI Taxonomy" id="797122"/>
    <lineage>
        <taxon>Eukaryota</taxon>
        <taxon>Metamonada</taxon>
        <taxon>Carpediemonas-like organisms</taxon>
        <taxon>Kipferlia</taxon>
    </lineage>
</organism>
<dbReference type="Pfam" id="PF00266">
    <property type="entry name" value="Aminotran_5"/>
    <property type="match status" value="2"/>
</dbReference>
<dbReference type="InterPro" id="IPR015424">
    <property type="entry name" value="PyrdxlP-dep_Trfase"/>
</dbReference>
<feature type="compositionally biased region" description="Acidic residues" evidence="1">
    <location>
        <begin position="174"/>
        <end position="183"/>
    </location>
</feature>
<evidence type="ECO:0000259" key="2">
    <source>
        <dbReference type="Pfam" id="PF00266"/>
    </source>
</evidence>
<evidence type="ECO:0000313" key="4">
    <source>
        <dbReference type="Proteomes" id="UP000265618"/>
    </source>
</evidence>
<reference evidence="3 4" key="1">
    <citation type="journal article" date="2018" name="PLoS ONE">
        <title>The draft genome of Kipferlia bialata reveals reductive genome evolution in fornicate parasites.</title>
        <authorList>
            <person name="Tanifuji G."/>
            <person name="Takabayashi S."/>
            <person name="Kume K."/>
            <person name="Takagi M."/>
            <person name="Nakayama T."/>
            <person name="Kamikawa R."/>
            <person name="Inagaki Y."/>
            <person name="Hashimoto T."/>
        </authorList>
    </citation>
    <scope>NUCLEOTIDE SEQUENCE [LARGE SCALE GENOMIC DNA]</scope>
    <source>
        <strain evidence="3">NY0173</strain>
    </source>
</reference>
<dbReference type="Proteomes" id="UP000265618">
    <property type="component" value="Unassembled WGS sequence"/>
</dbReference>
<accession>A0A9K3CXJ1</accession>
<feature type="region of interest" description="Disordered" evidence="1">
    <location>
        <begin position="171"/>
        <end position="195"/>
    </location>
</feature>
<dbReference type="AlphaFoldDB" id="A0A9K3CXJ1"/>
<gene>
    <name evidence="3" type="ORF">KIPB_004828</name>
</gene>
<proteinExistence type="predicted"/>
<dbReference type="PANTHER" id="PTHR14237:SF80">
    <property type="entry name" value="MOLYBDENUM COFACTOR SULFURASE"/>
    <property type="match status" value="1"/>
</dbReference>